<keyword evidence="7 8" id="KW-0456">Lyase</keyword>
<dbReference type="PROSITE" id="PS01029">
    <property type="entry name" value="DEHYDROQUINASE_II"/>
    <property type="match status" value="1"/>
</dbReference>
<evidence type="ECO:0000256" key="8">
    <source>
        <dbReference type="HAMAP-Rule" id="MF_00169"/>
    </source>
</evidence>
<evidence type="ECO:0000256" key="4">
    <source>
        <dbReference type="ARBA" id="ARBA00011037"/>
    </source>
</evidence>
<evidence type="ECO:0000256" key="3">
    <source>
        <dbReference type="ARBA" id="ARBA00004902"/>
    </source>
</evidence>
<dbReference type="GO" id="GO:0009073">
    <property type="term" value="P:aromatic amino acid family biosynthetic process"/>
    <property type="evidence" value="ECO:0007669"/>
    <property type="project" value="UniProtKB-KW"/>
</dbReference>
<comment type="function">
    <text evidence="2 8">Catalyzes a trans-dehydration via an enolate intermediate.</text>
</comment>
<evidence type="ECO:0000256" key="11">
    <source>
        <dbReference type="PIRSR" id="PIRSR001399-3"/>
    </source>
</evidence>
<dbReference type="GO" id="GO:0008652">
    <property type="term" value="P:amino acid biosynthetic process"/>
    <property type="evidence" value="ECO:0007669"/>
    <property type="project" value="UniProtKB-KW"/>
</dbReference>
<feature type="binding site" evidence="8 10">
    <location>
        <position position="111"/>
    </location>
    <ligand>
        <name>substrate</name>
    </ligand>
</feature>
<dbReference type="Pfam" id="PF01220">
    <property type="entry name" value="DHquinase_II"/>
    <property type="match status" value="1"/>
</dbReference>
<feature type="site" description="Transition state stabilizer" evidence="8 11">
    <location>
        <position position="18"/>
    </location>
</feature>
<accession>A0A376BUQ9</accession>
<dbReference type="UniPathway" id="UPA00053">
    <property type="reaction ID" value="UER00086"/>
</dbReference>
<evidence type="ECO:0000256" key="7">
    <source>
        <dbReference type="ARBA" id="ARBA00023239"/>
    </source>
</evidence>
<dbReference type="InterPro" id="IPR036441">
    <property type="entry name" value="DHquinase_II_sf"/>
</dbReference>
<dbReference type="OrthoDB" id="9790793at2"/>
<evidence type="ECO:0000256" key="6">
    <source>
        <dbReference type="ARBA" id="ARBA00012060"/>
    </source>
</evidence>
<dbReference type="NCBIfam" id="NF003804">
    <property type="entry name" value="PRK05395.1-1"/>
    <property type="match status" value="1"/>
</dbReference>
<feature type="binding site" evidence="8 10">
    <location>
        <position position="80"/>
    </location>
    <ligand>
        <name>substrate</name>
    </ligand>
</feature>
<protein>
    <recommendedName>
        <fullName evidence="6 8">3-dehydroquinate dehydratase</fullName>
        <shortName evidence="8">3-dehydroquinase</shortName>
        <ecNumber evidence="6 8">4.2.1.10</ecNumber>
    </recommendedName>
    <alternativeName>
        <fullName evidence="8">Type II DHQase</fullName>
    </alternativeName>
</protein>
<dbReference type="AlphaFoldDB" id="A0A376BUQ9"/>
<dbReference type="GO" id="GO:0009423">
    <property type="term" value="P:chorismate biosynthetic process"/>
    <property type="evidence" value="ECO:0007669"/>
    <property type="project" value="UniProtKB-UniRule"/>
</dbReference>
<dbReference type="InterPro" id="IPR001874">
    <property type="entry name" value="DHquinase_II"/>
</dbReference>
<dbReference type="GO" id="GO:0003855">
    <property type="term" value="F:3-dehydroquinate dehydratase activity"/>
    <property type="evidence" value="ECO:0007669"/>
    <property type="project" value="UniProtKB-UniRule"/>
</dbReference>
<evidence type="ECO:0000313" key="13">
    <source>
        <dbReference type="Proteomes" id="UP000254209"/>
    </source>
</evidence>
<evidence type="ECO:0000256" key="5">
    <source>
        <dbReference type="ARBA" id="ARBA00011193"/>
    </source>
</evidence>
<dbReference type="NCBIfam" id="NF003807">
    <property type="entry name" value="PRK05395.1-4"/>
    <property type="match status" value="1"/>
</dbReference>
<dbReference type="EMBL" id="UFSO01000003">
    <property type="protein sequence ID" value="SSY80696.1"/>
    <property type="molecule type" value="Genomic_DNA"/>
</dbReference>
<dbReference type="GO" id="GO:0019631">
    <property type="term" value="P:quinate catabolic process"/>
    <property type="evidence" value="ECO:0007669"/>
    <property type="project" value="TreeGrafter"/>
</dbReference>
<dbReference type="Proteomes" id="UP000254209">
    <property type="component" value="Unassembled WGS sequence"/>
</dbReference>
<keyword evidence="8" id="KW-0028">Amino-acid biosynthesis</keyword>
<sequence>MAQILVINGPNLNLLGTREPHIYGAETLADIAKHLAQLGADLGVDVVHFQHNCEGDLVTRIQQARGQADFIIINAGAYTHTSVAIRDALAGVAIPFVEVHISNVHAREAFRHHSYLSDKAVGVIVGLGTYGYEAALRFCVRELAKKSIN</sequence>
<dbReference type="HAMAP" id="MF_00169">
    <property type="entry name" value="AroQ"/>
    <property type="match status" value="1"/>
</dbReference>
<evidence type="ECO:0000256" key="2">
    <source>
        <dbReference type="ARBA" id="ARBA00003924"/>
    </source>
</evidence>
<keyword evidence="13" id="KW-1185">Reference proteome</keyword>
<evidence type="ECO:0000256" key="10">
    <source>
        <dbReference type="PIRSR" id="PIRSR001399-2"/>
    </source>
</evidence>
<dbReference type="InterPro" id="IPR018509">
    <property type="entry name" value="DHquinase_II_CS"/>
</dbReference>
<gene>
    <name evidence="8 12" type="primary">aroQ</name>
    <name evidence="12" type="ORF">NCTC10283_02257</name>
</gene>
<reference evidence="12 13" key="1">
    <citation type="submission" date="2018-06" db="EMBL/GenBank/DDBJ databases">
        <authorList>
            <consortium name="Pathogen Informatics"/>
            <person name="Doyle S."/>
        </authorList>
    </citation>
    <scope>NUCLEOTIDE SEQUENCE [LARGE SCALE GENOMIC DNA]</scope>
    <source>
        <strain evidence="12 13">NCTC10283</strain>
    </source>
</reference>
<evidence type="ECO:0000256" key="9">
    <source>
        <dbReference type="PIRSR" id="PIRSR001399-1"/>
    </source>
</evidence>
<feature type="binding site" evidence="8 10">
    <location>
        <begin position="101"/>
        <end position="102"/>
    </location>
    <ligand>
        <name>substrate</name>
    </ligand>
</feature>
<feature type="binding site" evidence="8 10">
    <location>
        <position position="74"/>
    </location>
    <ligand>
        <name>substrate</name>
    </ligand>
</feature>
<proteinExistence type="inferred from homology"/>
<feature type="active site" description="Proton donor" evidence="8 9">
    <location>
        <position position="100"/>
    </location>
</feature>
<dbReference type="CDD" id="cd00466">
    <property type="entry name" value="DHQase_II"/>
    <property type="match status" value="1"/>
</dbReference>
<dbReference type="EC" id="4.2.1.10" evidence="6 8"/>
<keyword evidence="8" id="KW-0057">Aromatic amino acid biosynthesis</keyword>
<dbReference type="PANTHER" id="PTHR21272">
    <property type="entry name" value="CATABOLIC 3-DEHYDROQUINASE"/>
    <property type="match status" value="1"/>
</dbReference>
<dbReference type="NCBIfam" id="NF003806">
    <property type="entry name" value="PRK05395.1-3"/>
    <property type="match status" value="1"/>
</dbReference>
<evidence type="ECO:0000313" key="12">
    <source>
        <dbReference type="EMBL" id="SSY80696.1"/>
    </source>
</evidence>
<feature type="active site" description="Proton acceptor" evidence="8 9">
    <location>
        <position position="23"/>
    </location>
</feature>
<dbReference type="PIRSF" id="PIRSF001399">
    <property type="entry name" value="DHquinase_II"/>
    <property type="match status" value="1"/>
</dbReference>
<name>A0A376BUQ9_9NEIS</name>
<feature type="binding site" evidence="8 10">
    <location>
        <position position="87"/>
    </location>
    <ligand>
        <name>substrate</name>
    </ligand>
</feature>
<evidence type="ECO:0000256" key="1">
    <source>
        <dbReference type="ARBA" id="ARBA00001864"/>
    </source>
</evidence>
<dbReference type="Gene3D" id="3.40.50.9100">
    <property type="entry name" value="Dehydroquinase, class II"/>
    <property type="match status" value="1"/>
</dbReference>
<dbReference type="SUPFAM" id="SSF52304">
    <property type="entry name" value="Type II 3-dehydroquinate dehydratase"/>
    <property type="match status" value="1"/>
</dbReference>
<organism evidence="12 13">
    <name type="scientific">Alysiella crassa</name>
    <dbReference type="NCBI Taxonomy" id="153491"/>
    <lineage>
        <taxon>Bacteria</taxon>
        <taxon>Pseudomonadati</taxon>
        <taxon>Pseudomonadota</taxon>
        <taxon>Betaproteobacteria</taxon>
        <taxon>Neisseriales</taxon>
        <taxon>Neisseriaceae</taxon>
        <taxon>Alysiella</taxon>
    </lineage>
</organism>
<dbReference type="PANTHER" id="PTHR21272:SF3">
    <property type="entry name" value="CATABOLIC 3-DEHYDROQUINASE"/>
    <property type="match status" value="1"/>
</dbReference>
<dbReference type="NCBIfam" id="TIGR01088">
    <property type="entry name" value="aroQ"/>
    <property type="match status" value="1"/>
</dbReference>
<comment type="catalytic activity">
    <reaction evidence="1 8">
        <text>3-dehydroquinate = 3-dehydroshikimate + H2O</text>
        <dbReference type="Rhea" id="RHEA:21096"/>
        <dbReference type="ChEBI" id="CHEBI:15377"/>
        <dbReference type="ChEBI" id="CHEBI:16630"/>
        <dbReference type="ChEBI" id="CHEBI:32364"/>
        <dbReference type="EC" id="4.2.1.10"/>
    </reaction>
</comment>
<comment type="pathway">
    <text evidence="3 8">Metabolic intermediate biosynthesis; chorismate biosynthesis; chorismate from D-erythrose 4-phosphate and phosphoenolpyruvate: step 3/7.</text>
</comment>
<dbReference type="NCBIfam" id="NF003805">
    <property type="entry name" value="PRK05395.1-2"/>
    <property type="match status" value="1"/>
</dbReference>
<comment type="similarity">
    <text evidence="4 8">Belongs to the type-II 3-dehydroquinase family.</text>
</comment>
<dbReference type="STRING" id="1120980.GCA_000745955_00355"/>
<dbReference type="RefSeq" id="WP_034291073.1">
    <property type="nucleotide sequence ID" value="NZ_CP091519.2"/>
</dbReference>
<comment type="subunit">
    <text evidence="5 8">Homododecamer.</text>
</comment>